<name>A0A4R2PCD0_9BACL</name>
<sequence>MPKNEKERFTQDQIEELAGGYKQSDNRMPKRKRSVVKGDGIATKRPQ</sequence>
<keyword evidence="3" id="KW-1185">Reference proteome</keyword>
<organism evidence="2 3">
    <name type="scientific">Scopulibacillus darangshiensis</name>
    <dbReference type="NCBI Taxonomy" id="442528"/>
    <lineage>
        <taxon>Bacteria</taxon>
        <taxon>Bacillati</taxon>
        <taxon>Bacillota</taxon>
        <taxon>Bacilli</taxon>
        <taxon>Bacillales</taxon>
        <taxon>Sporolactobacillaceae</taxon>
        <taxon>Scopulibacillus</taxon>
    </lineage>
</organism>
<evidence type="ECO:0000313" key="2">
    <source>
        <dbReference type="EMBL" id="TCP32058.1"/>
    </source>
</evidence>
<protein>
    <submittedName>
        <fullName evidence="2">Uncharacterized protein</fullName>
    </submittedName>
</protein>
<dbReference type="AlphaFoldDB" id="A0A4R2PCD0"/>
<proteinExistence type="predicted"/>
<dbReference type="Proteomes" id="UP000295416">
    <property type="component" value="Unassembled WGS sequence"/>
</dbReference>
<accession>A0A4R2PCD0</accession>
<evidence type="ECO:0000256" key="1">
    <source>
        <dbReference type="SAM" id="MobiDB-lite"/>
    </source>
</evidence>
<dbReference type="RefSeq" id="WP_165886785.1">
    <property type="nucleotide sequence ID" value="NZ_SLXK01000001.1"/>
</dbReference>
<comment type="caution">
    <text evidence="2">The sequence shown here is derived from an EMBL/GenBank/DDBJ whole genome shotgun (WGS) entry which is preliminary data.</text>
</comment>
<reference evidence="2 3" key="1">
    <citation type="submission" date="2019-03" db="EMBL/GenBank/DDBJ databases">
        <title>Genomic Encyclopedia of Type Strains, Phase IV (KMG-IV): sequencing the most valuable type-strain genomes for metagenomic binning, comparative biology and taxonomic classification.</title>
        <authorList>
            <person name="Goeker M."/>
        </authorList>
    </citation>
    <scope>NUCLEOTIDE SEQUENCE [LARGE SCALE GENOMIC DNA]</scope>
    <source>
        <strain evidence="2 3">DSM 19377</strain>
    </source>
</reference>
<gene>
    <name evidence="2" type="ORF">EV207_10130</name>
</gene>
<feature type="region of interest" description="Disordered" evidence="1">
    <location>
        <begin position="1"/>
        <end position="47"/>
    </location>
</feature>
<feature type="compositionally biased region" description="Basic and acidic residues" evidence="1">
    <location>
        <begin position="1"/>
        <end position="10"/>
    </location>
</feature>
<dbReference type="EMBL" id="SLXK01000001">
    <property type="protein sequence ID" value="TCP32058.1"/>
    <property type="molecule type" value="Genomic_DNA"/>
</dbReference>
<evidence type="ECO:0000313" key="3">
    <source>
        <dbReference type="Proteomes" id="UP000295416"/>
    </source>
</evidence>